<feature type="region of interest" description="Disordered" evidence="1">
    <location>
        <begin position="43"/>
        <end position="74"/>
    </location>
</feature>
<name>A0A327KS94_9BRAD</name>
<evidence type="ECO:0000256" key="1">
    <source>
        <dbReference type="SAM" id="MobiDB-lite"/>
    </source>
</evidence>
<dbReference type="AlphaFoldDB" id="A0A327KS94"/>
<dbReference type="EMBL" id="NPEU01000046">
    <property type="protein sequence ID" value="RAI40235.1"/>
    <property type="molecule type" value="Genomic_DNA"/>
</dbReference>
<accession>A0A327KS94</accession>
<dbReference type="Proteomes" id="UP000248863">
    <property type="component" value="Unassembled WGS sequence"/>
</dbReference>
<evidence type="ECO:0000313" key="3">
    <source>
        <dbReference type="Proteomes" id="UP000248863"/>
    </source>
</evidence>
<organism evidence="2 3">
    <name type="scientific">Rhodoplanes elegans</name>
    <dbReference type="NCBI Taxonomy" id="29408"/>
    <lineage>
        <taxon>Bacteria</taxon>
        <taxon>Pseudomonadati</taxon>
        <taxon>Pseudomonadota</taxon>
        <taxon>Alphaproteobacteria</taxon>
        <taxon>Hyphomicrobiales</taxon>
        <taxon>Nitrobacteraceae</taxon>
        <taxon>Rhodoplanes</taxon>
    </lineage>
</organism>
<proteinExistence type="predicted"/>
<gene>
    <name evidence="2" type="ORF">CH338_06895</name>
</gene>
<keyword evidence="3" id="KW-1185">Reference proteome</keyword>
<protein>
    <submittedName>
        <fullName evidence="2">Uncharacterized protein</fullName>
    </submittedName>
</protein>
<comment type="caution">
    <text evidence="2">The sequence shown here is derived from an EMBL/GenBank/DDBJ whole genome shotgun (WGS) entry which is preliminary data.</text>
</comment>
<reference evidence="2 3" key="1">
    <citation type="submission" date="2017-07" db="EMBL/GenBank/DDBJ databases">
        <title>Draft Genome Sequences of Select Purple Nonsulfur Bacteria.</title>
        <authorList>
            <person name="Lasarre B."/>
            <person name="Mckinlay J.B."/>
        </authorList>
    </citation>
    <scope>NUCLEOTIDE SEQUENCE [LARGE SCALE GENOMIC DNA]</scope>
    <source>
        <strain evidence="2 3">DSM 11907</strain>
    </source>
</reference>
<feature type="compositionally biased region" description="Basic and acidic residues" evidence="1">
    <location>
        <begin position="43"/>
        <end position="59"/>
    </location>
</feature>
<sequence>MFIDVRCRNAMREKVLRSVVGDPWGPATRRGQAGRVDTVAELVDKGSRRATGRPRDGDRPATTARLESAKEGLA</sequence>
<evidence type="ECO:0000313" key="2">
    <source>
        <dbReference type="EMBL" id="RAI40235.1"/>
    </source>
</evidence>